<keyword evidence="3" id="KW-1185">Reference proteome</keyword>
<dbReference type="OrthoDB" id="18798at2759"/>
<gene>
    <name evidence="2" type="ORF">GNI_086310</name>
</gene>
<evidence type="ECO:0000313" key="3">
    <source>
        <dbReference type="Proteomes" id="UP000019763"/>
    </source>
</evidence>
<feature type="region of interest" description="Disordered" evidence="1">
    <location>
        <begin position="1"/>
        <end position="23"/>
    </location>
</feature>
<dbReference type="PANTHER" id="PTHR14143:SF1">
    <property type="entry name" value="IRG-TYPE G DOMAIN-CONTAINING PROTEIN"/>
    <property type="match status" value="1"/>
</dbReference>
<evidence type="ECO:0000256" key="1">
    <source>
        <dbReference type="SAM" id="MobiDB-lite"/>
    </source>
</evidence>
<dbReference type="EMBL" id="AFNH02000650">
    <property type="protein sequence ID" value="EZG63929.1"/>
    <property type="molecule type" value="Genomic_DNA"/>
</dbReference>
<dbReference type="Gene3D" id="3.40.50.300">
    <property type="entry name" value="P-loop containing nucleotide triphosphate hydrolases"/>
    <property type="match status" value="2"/>
</dbReference>
<comment type="caution">
    <text evidence="2">The sequence shown here is derived from an EMBL/GenBank/DDBJ whole genome shotgun (WGS) entry which is preliminary data.</text>
</comment>
<organism evidence="2 3">
    <name type="scientific">Gregarina niphandrodes</name>
    <name type="common">Septate eugregarine</name>
    <dbReference type="NCBI Taxonomy" id="110365"/>
    <lineage>
        <taxon>Eukaryota</taxon>
        <taxon>Sar</taxon>
        <taxon>Alveolata</taxon>
        <taxon>Apicomplexa</taxon>
        <taxon>Conoidasida</taxon>
        <taxon>Gregarinasina</taxon>
        <taxon>Eugregarinorida</taxon>
        <taxon>Gregarinidae</taxon>
        <taxon>Gregarina</taxon>
    </lineage>
</organism>
<dbReference type="SUPFAM" id="SSF52540">
    <property type="entry name" value="P-loop containing nucleoside triphosphate hydrolases"/>
    <property type="match status" value="2"/>
</dbReference>
<accession>A0A023B688</accession>
<dbReference type="GeneID" id="22913066"/>
<sequence>MGLVPRSMKHDNTATEHKTDTGRGDIQEYSNLMQLVNIAVCGARGVGKSALIDGFFRKHVTGHTGATTTSDGQRYLHPDQDNVALYEIDIVHAATKDFRGFQFVFILFDHSATKLECETAQRAHERDIPIAFVGPKADVQAKRLTKLYGVDDVSLPRKTRDIFNSKASKEWFALPEQDRAVYIVSNPALFEPENKRRFDETALLNRFDYIMGQLCACPPTVEIDMNTGNILKSDCLTNSTTVMISNTYLRKSSRPLQASTTFRPSVAPRTIAPQAVAPQAVAISSTRVPDTRTTLQTSKPAATWQSRYKESRLGQLPNNAAQTEEGAHTGREIKIAFLEAPTTDGVTVMETVLGYKAGTHQSILSHTPYKHPQFEDALFFYIPLVNSKDVPLYFANNGLPQMRLIVLVFSEENHLQIVKEARRRGIDVVVASKVGDEKSGGLNPKKAVLKLRKIAGGDASQKLAKKGLNSVSVFSVNPRILRIPNSYPQTDEEQFKAYIAQVCKGKTPCSRYQQTVPNPKSNLKGNAFDGSSIFQPGDFTRGHGYVSVPAPKPALKADTPKSVMFDCRKDTLVAYVGAVGVGKTTLVRHTLGAQAIPPDDGGIWSVRHPAYYDVIMQDYPGYDPYDQNVGSLTWMHQSQLHAMDWIILVFNEVLDQPEINIIQFALNSNVRVVCVATKTDLVVDRFIFDKNLTEASAIDNTRSVIFQQYWQDMEAAQLDPPPLFILSGRALESKKRAQFDEEQYTKMSKHTPWH</sequence>
<dbReference type="PANTHER" id="PTHR14143">
    <property type="entry name" value="INTERFERON-INDUCIBLE GTPASE FAMILY MEMBER"/>
    <property type="match status" value="1"/>
</dbReference>
<evidence type="ECO:0000313" key="2">
    <source>
        <dbReference type="EMBL" id="EZG63929.1"/>
    </source>
</evidence>
<evidence type="ECO:0008006" key="4">
    <source>
        <dbReference type="Google" id="ProtNLM"/>
    </source>
</evidence>
<reference evidence="2" key="1">
    <citation type="submission" date="2013-12" db="EMBL/GenBank/DDBJ databases">
        <authorList>
            <person name="Omoto C.K."/>
            <person name="Sibley D."/>
            <person name="Venepally P."/>
            <person name="Hadjithomas M."/>
            <person name="Karamycheva S."/>
            <person name="Brunk B."/>
            <person name="Roos D."/>
            <person name="Caler E."/>
            <person name="Lorenzi H."/>
        </authorList>
    </citation>
    <scope>NUCLEOTIDE SEQUENCE</scope>
</reference>
<dbReference type="Proteomes" id="UP000019763">
    <property type="component" value="Unassembled WGS sequence"/>
</dbReference>
<protein>
    <recommendedName>
        <fullName evidence="4">Ras family protein</fullName>
    </recommendedName>
</protein>
<feature type="compositionally biased region" description="Basic and acidic residues" evidence="1">
    <location>
        <begin position="8"/>
        <end position="23"/>
    </location>
</feature>
<name>A0A023B688_GRENI</name>
<proteinExistence type="predicted"/>
<dbReference type="CDD" id="cd00882">
    <property type="entry name" value="Ras_like_GTPase"/>
    <property type="match status" value="2"/>
</dbReference>
<dbReference type="AlphaFoldDB" id="A0A023B688"/>
<dbReference type="VEuPathDB" id="CryptoDB:GNI_086310"/>
<dbReference type="RefSeq" id="XP_011130654.1">
    <property type="nucleotide sequence ID" value="XM_011132352.1"/>
</dbReference>
<dbReference type="InterPro" id="IPR027417">
    <property type="entry name" value="P-loop_NTPase"/>
</dbReference>